<accession>A0A3B0YUG7</accession>
<gene>
    <name evidence="3" type="ORF">MNBD_GAMMA12-3243</name>
</gene>
<dbReference type="InterPro" id="IPR025645">
    <property type="entry name" value="DUF4349"/>
</dbReference>
<evidence type="ECO:0000313" key="3">
    <source>
        <dbReference type="EMBL" id="VAW78962.1"/>
    </source>
</evidence>
<reference evidence="3" key="1">
    <citation type="submission" date="2018-06" db="EMBL/GenBank/DDBJ databases">
        <authorList>
            <person name="Zhirakovskaya E."/>
        </authorList>
    </citation>
    <scope>NUCLEOTIDE SEQUENCE</scope>
</reference>
<proteinExistence type="predicted"/>
<feature type="domain" description="DUF4349" evidence="2">
    <location>
        <begin position="94"/>
        <end position="293"/>
    </location>
</feature>
<feature type="transmembrane region" description="Helical" evidence="1">
    <location>
        <begin position="277"/>
        <end position="306"/>
    </location>
</feature>
<sequence>MTNKIIRKTTIALVVFASVFLLLFLLRMVWGYSQYPNGIRTQTSNSRYISSIQLKKSNISSYKGKFRGKGRSVSKVGTVPTNTSTAIGKYERVGSIESHTKKFVADEERVNNIVTKFKSIIQYKQKTGLKRKHNRLLKLGIGVDPDQFDEMIEALRKVGTIVHFNIEQVEKTDEYKKLQVKRVSLEKMRAALIKYRGKGDKVKDLISLEDRILGVEKEIQSFAVSIGEFNSVHEFVTVKLALVERIVKKKTIEISFSHRLKVSLEWTISTYASLLSLLYSIVVLCLYGIIGTLSVLVLIAVGAYLLERFKVVNFNPAIIQFRTSDKSKKEDKDEN</sequence>
<keyword evidence="1" id="KW-0472">Membrane</keyword>
<keyword evidence="1" id="KW-0812">Transmembrane</keyword>
<evidence type="ECO:0000259" key="2">
    <source>
        <dbReference type="Pfam" id="PF14257"/>
    </source>
</evidence>
<organism evidence="3">
    <name type="scientific">hydrothermal vent metagenome</name>
    <dbReference type="NCBI Taxonomy" id="652676"/>
    <lineage>
        <taxon>unclassified sequences</taxon>
        <taxon>metagenomes</taxon>
        <taxon>ecological metagenomes</taxon>
    </lineage>
</organism>
<name>A0A3B0YUG7_9ZZZZ</name>
<keyword evidence="1" id="KW-1133">Transmembrane helix</keyword>
<dbReference type="AlphaFoldDB" id="A0A3B0YUG7"/>
<dbReference type="EMBL" id="UOFL01000170">
    <property type="protein sequence ID" value="VAW78962.1"/>
    <property type="molecule type" value="Genomic_DNA"/>
</dbReference>
<evidence type="ECO:0000256" key="1">
    <source>
        <dbReference type="SAM" id="Phobius"/>
    </source>
</evidence>
<dbReference type="Pfam" id="PF14257">
    <property type="entry name" value="DUF4349"/>
    <property type="match status" value="1"/>
</dbReference>
<protein>
    <recommendedName>
        <fullName evidence="2">DUF4349 domain-containing protein</fullName>
    </recommendedName>
</protein>